<reference evidence="2 3" key="1">
    <citation type="submission" date="2021-01" db="EMBL/GenBank/DDBJ databases">
        <title>Chryseolinea sp. Jin1 Genome sequencing and assembly.</title>
        <authorList>
            <person name="Kim I."/>
        </authorList>
    </citation>
    <scope>NUCLEOTIDE SEQUENCE [LARGE SCALE GENOMIC DNA]</scope>
    <source>
        <strain evidence="2 3">Jin1</strain>
    </source>
</reference>
<dbReference type="InterPro" id="IPR000182">
    <property type="entry name" value="GNAT_dom"/>
</dbReference>
<evidence type="ECO:0000313" key="2">
    <source>
        <dbReference type="EMBL" id="MBL0742609.1"/>
    </source>
</evidence>
<sequence length="176" mass="20099">MRYRTATEDDAPRLLKLYKAVSRVPDGIARLEHEVTEEYVENFLYNSLSSGLIIVAENPDKPEELVADVHGYKMGLEVFKHVISDVTLCVHPNFQGRKIGRTILMVYLEEIATNRPDIGKVELIAREGNLKAIQLYQSVGFLIEGRLEMRIRNVDGTYEADIPMGWQNPNFEFDEA</sequence>
<keyword evidence="3" id="KW-1185">Reference proteome</keyword>
<evidence type="ECO:0000259" key="1">
    <source>
        <dbReference type="PROSITE" id="PS51186"/>
    </source>
</evidence>
<name>A0ABS1KTB8_9BACT</name>
<accession>A0ABS1KTB8</accession>
<gene>
    <name evidence="2" type="ORF">JI741_15390</name>
</gene>
<dbReference type="RefSeq" id="WP_202011014.1">
    <property type="nucleotide sequence ID" value="NZ_JAERRB010000004.1"/>
</dbReference>
<dbReference type="InterPro" id="IPR016181">
    <property type="entry name" value="Acyl_CoA_acyltransferase"/>
</dbReference>
<dbReference type="Proteomes" id="UP000613030">
    <property type="component" value="Unassembled WGS sequence"/>
</dbReference>
<feature type="domain" description="N-acetyltransferase" evidence="1">
    <location>
        <begin position="1"/>
        <end position="169"/>
    </location>
</feature>
<dbReference type="Gene3D" id="3.40.630.30">
    <property type="match status" value="1"/>
</dbReference>
<comment type="caution">
    <text evidence="2">The sequence shown here is derived from an EMBL/GenBank/DDBJ whole genome shotgun (WGS) entry which is preliminary data.</text>
</comment>
<evidence type="ECO:0000313" key="3">
    <source>
        <dbReference type="Proteomes" id="UP000613030"/>
    </source>
</evidence>
<dbReference type="PROSITE" id="PS51186">
    <property type="entry name" value="GNAT"/>
    <property type="match status" value="1"/>
</dbReference>
<dbReference type="EMBL" id="JAERRB010000004">
    <property type="protein sequence ID" value="MBL0742609.1"/>
    <property type="molecule type" value="Genomic_DNA"/>
</dbReference>
<organism evidence="2 3">
    <name type="scientific">Chryseolinea lacunae</name>
    <dbReference type="NCBI Taxonomy" id="2801331"/>
    <lineage>
        <taxon>Bacteria</taxon>
        <taxon>Pseudomonadati</taxon>
        <taxon>Bacteroidota</taxon>
        <taxon>Cytophagia</taxon>
        <taxon>Cytophagales</taxon>
        <taxon>Fulvivirgaceae</taxon>
        <taxon>Chryseolinea</taxon>
    </lineage>
</organism>
<proteinExistence type="predicted"/>
<dbReference type="Pfam" id="PF00583">
    <property type="entry name" value="Acetyltransf_1"/>
    <property type="match status" value="1"/>
</dbReference>
<dbReference type="SUPFAM" id="SSF55729">
    <property type="entry name" value="Acyl-CoA N-acyltransferases (Nat)"/>
    <property type="match status" value="1"/>
</dbReference>
<protein>
    <submittedName>
        <fullName evidence="2">GNAT family N-acetyltransferase</fullName>
    </submittedName>
</protein>